<dbReference type="GO" id="GO:0005524">
    <property type="term" value="F:ATP binding"/>
    <property type="evidence" value="ECO:0007669"/>
    <property type="project" value="UniProtKB-KW"/>
</dbReference>
<keyword evidence="4 13" id="KW-0808">Transferase</keyword>
<evidence type="ECO:0000256" key="8">
    <source>
        <dbReference type="ARBA" id="ARBA00023012"/>
    </source>
</evidence>
<dbReference type="Gene3D" id="3.30.565.10">
    <property type="entry name" value="Histidine kinase-like ATPase, C-terminal domain"/>
    <property type="match status" value="1"/>
</dbReference>
<evidence type="ECO:0000313" key="14">
    <source>
        <dbReference type="Proteomes" id="UP000215374"/>
    </source>
</evidence>
<evidence type="ECO:0000256" key="1">
    <source>
        <dbReference type="ARBA" id="ARBA00000085"/>
    </source>
</evidence>
<organism evidence="13 14">
    <name type="scientific">Corynebacterium imitans</name>
    <dbReference type="NCBI Taxonomy" id="156978"/>
    <lineage>
        <taxon>Bacteria</taxon>
        <taxon>Bacillati</taxon>
        <taxon>Actinomycetota</taxon>
        <taxon>Actinomycetes</taxon>
        <taxon>Mycobacteriales</taxon>
        <taxon>Corynebacteriaceae</taxon>
        <taxon>Corynebacterium</taxon>
    </lineage>
</organism>
<sequence length="382" mass="41349">MPQMTPSPKLRTRDFILAGVLAAFALLGVVSVSVPVWTIVAGVVWLIIAPFSRWRWPLATVLIAVALLAVRAMSPLLTVTDIVVATFAAYLIRRNLPPVLRDVAATVVIVGDVLAISLVSPVLRSMPLDERLPYLAWSATLLVAAGLLGELRRRTEEAAARELEQALKRQRAELEHAMSEQRAFLAREIHDVVTHSLTVMVAQADGGRYGEPEEKDEALRTVGEVGRKSLSQMREVVALLRTPESRPVEPSPSSLDLDELVRTSQLGGLDVEYTVTGTPPAQLPLATSLAVQRVVQEALTNALKHGDGSAALDVAWHSDALVITVANPFTGAPMEHAGQGLRGMRERTSLIGGSVQAGPSDPQRWTATLRVPYPAPDMRRHT</sequence>
<evidence type="ECO:0000256" key="3">
    <source>
        <dbReference type="ARBA" id="ARBA00022553"/>
    </source>
</evidence>
<feature type="coiled-coil region" evidence="9">
    <location>
        <begin position="153"/>
        <end position="180"/>
    </location>
</feature>
<dbReference type="Pfam" id="PF02518">
    <property type="entry name" value="HATPase_c"/>
    <property type="match status" value="1"/>
</dbReference>
<keyword evidence="7" id="KW-0067">ATP-binding</keyword>
<dbReference type="GO" id="GO:0016020">
    <property type="term" value="C:membrane"/>
    <property type="evidence" value="ECO:0007669"/>
    <property type="project" value="InterPro"/>
</dbReference>
<evidence type="ECO:0000256" key="9">
    <source>
        <dbReference type="SAM" id="Coils"/>
    </source>
</evidence>
<feature type="domain" description="Histidine kinase/HSP90-like ATPase" evidence="11">
    <location>
        <begin position="289"/>
        <end position="373"/>
    </location>
</feature>
<gene>
    <name evidence="13" type="primary">cstS</name>
    <name evidence="13" type="ORF">SAMEA4535761_01093</name>
</gene>
<comment type="catalytic activity">
    <reaction evidence="1">
        <text>ATP + protein L-histidine = ADP + protein N-phospho-L-histidine.</text>
        <dbReference type="EC" id="2.7.13.3"/>
    </reaction>
</comment>
<evidence type="ECO:0000259" key="12">
    <source>
        <dbReference type="Pfam" id="PF07730"/>
    </source>
</evidence>
<feature type="domain" description="Signal transduction histidine kinase subgroup 3 dimerisation and phosphoacceptor" evidence="12">
    <location>
        <begin position="182"/>
        <end position="243"/>
    </location>
</feature>
<dbReference type="CDD" id="cd16917">
    <property type="entry name" value="HATPase_UhpB-NarQ-NarX-like"/>
    <property type="match status" value="1"/>
</dbReference>
<feature type="transmembrane region" description="Helical" evidence="10">
    <location>
        <begin position="103"/>
        <end position="122"/>
    </location>
</feature>
<evidence type="ECO:0000256" key="5">
    <source>
        <dbReference type="ARBA" id="ARBA00022741"/>
    </source>
</evidence>
<protein>
    <recommendedName>
        <fullName evidence="2">histidine kinase</fullName>
        <ecNumber evidence="2">2.7.13.3</ecNumber>
    </recommendedName>
</protein>
<dbReference type="Proteomes" id="UP000215374">
    <property type="component" value="Chromosome 1"/>
</dbReference>
<evidence type="ECO:0000256" key="4">
    <source>
        <dbReference type="ARBA" id="ARBA00022679"/>
    </source>
</evidence>
<accession>A0A239Z914</accession>
<dbReference type="SUPFAM" id="SSF55874">
    <property type="entry name" value="ATPase domain of HSP90 chaperone/DNA topoisomerase II/histidine kinase"/>
    <property type="match status" value="1"/>
</dbReference>
<keyword evidence="8" id="KW-0902">Two-component regulatory system</keyword>
<evidence type="ECO:0000313" key="13">
    <source>
        <dbReference type="EMBL" id="SNV67681.1"/>
    </source>
</evidence>
<keyword evidence="10" id="KW-0472">Membrane</keyword>
<dbReference type="Gene3D" id="1.20.5.1930">
    <property type="match status" value="1"/>
</dbReference>
<evidence type="ECO:0000256" key="7">
    <source>
        <dbReference type="ARBA" id="ARBA00022840"/>
    </source>
</evidence>
<dbReference type="EMBL" id="LT906467">
    <property type="protein sequence ID" value="SNV67681.1"/>
    <property type="molecule type" value="Genomic_DNA"/>
</dbReference>
<feature type="transmembrane region" description="Helical" evidence="10">
    <location>
        <begin position="134"/>
        <end position="151"/>
    </location>
</feature>
<dbReference type="PANTHER" id="PTHR24421:SF10">
    <property type="entry name" value="NITRATE_NITRITE SENSOR PROTEIN NARQ"/>
    <property type="match status" value="1"/>
</dbReference>
<dbReference type="PANTHER" id="PTHR24421">
    <property type="entry name" value="NITRATE/NITRITE SENSOR PROTEIN NARX-RELATED"/>
    <property type="match status" value="1"/>
</dbReference>
<dbReference type="GO" id="GO:0000155">
    <property type="term" value="F:phosphorelay sensor kinase activity"/>
    <property type="evidence" value="ECO:0007669"/>
    <property type="project" value="InterPro"/>
</dbReference>
<feature type="transmembrane region" description="Helical" evidence="10">
    <location>
        <begin position="60"/>
        <end position="91"/>
    </location>
</feature>
<keyword evidence="10" id="KW-0812">Transmembrane</keyword>
<reference evidence="13 14" key="1">
    <citation type="submission" date="2017-06" db="EMBL/GenBank/DDBJ databases">
        <authorList>
            <consortium name="Pathogen Informatics"/>
        </authorList>
    </citation>
    <scope>NUCLEOTIDE SEQUENCE [LARGE SCALE GENOMIC DNA]</scope>
    <source>
        <strain evidence="13 14">NCTC13015</strain>
    </source>
</reference>
<evidence type="ECO:0000256" key="2">
    <source>
        <dbReference type="ARBA" id="ARBA00012438"/>
    </source>
</evidence>
<dbReference type="EC" id="2.7.13.3" evidence="2"/>
<keyword evidence="9" id="KW-0175">Coiled coil</keyword>
<keyword evidence="5" id="KW-0547">Nucleotide-binding</keyword>
<dbReference type="InterPro" id="IPR003594">
    <property type="entry name" value="HATPase_dom"/>
</dbReference>
<feature type="transmembrane region" description="Helical" evidence="10">
    <location>
        <begin position="15"/>
        <end position="48"/>
    </location>
</feature>
<proteinExistence type="predicted"/>
<evidence type="ECO:0000259" key="11">
    <source>
        <dbReference type="Pfam" id="PF02518"/>
    </source>
</evidence>
<dbReference type="GO" id="GO:0046983">
    <property type="term" value="F:protein dimerization activity"/>
    <property type="evidence" value="ECO:0007669"/>
    <property type="project" value="InterPro"/>
</dbReference>
<keyword evidence="3" id="KW-0597">Phosphoprotein</keyword>
<evidence type="ECO:0000256" key="6">
    <source>
        <dbReference type="ARBA" id="ARBA00022777"/>
    </source>
</evidence>
<dbReference type="InterPro" id="IPR050482">
    <property type="entry name" value="Sensor_HK_TwoCompSys"/>
</dbReference>
<dbReference type="InterPro" id="IPR036890">
    <property type="entry name" value="HATPase_C_sf"/>
</dbReference>
<dbReference type="AlphaFoldDB" id="A0A239Z914"/>
<dbReference type="Pfam" id="PF07730">
    <property type="entry name" value="HisKA_3"/>
    <property type="match status" value="1"/>
</dbReference>
<keyword evidence="10" id="KW-1133">Transmembrane helix</keyword>
<dbReference type="InterPro" id="IPR011712">
    <property type="entry name" value="Sig_transdc_His_kin_sub3_dim/P"/>
</dbReference>
<evidence type="ECO:0000256" key="10">
    <source>
        <dbReference type="SAM" id="Phobius"/>
    </source>
</evidence>
<keyword evidence="6 13" id="KW-0418">Kinase</keyword>
<name>A0A239Z914_9CORY</name>